<evidence type="ECO:0000313" key="7">
    <source>
        <dbReference type="EMBL" id="MBZ5710943.1"/>
    </source>
</evidence>
<dbReference type="InterPro" id="IPR002078">
    <property type="entry name" value="Sigma_54_int"/>
</dbReference>
<dbReference type="InterPro" id="IPR008984">
    <property type="entry name" value="SMAD_FHA_dom_sf"/>
</dbReference>
<dbReference type="InterPro" id="IPR025944">
    <property type="entry name" value="Sigma_54_int_dom_CS"/>
</dbReference>
<evidence type="ECO:0000256" key="4">
    <source>
        <dbReference type="ARBA" id="ARBA00023163"/>
    </source>
</evidence>
<dbReference type="SUPFAM" id="SSF49879">
    <property type="entry name" value="SMAD/FHA domain"/>
    <property type="match status" value="1"/>
</dbReference>
<keyword evidence="1" id="KW-0547">Nucleotide-binding</keyword>
<dbReference type="Pfam" id="PF00498">
    <property type="entry name" value="FHA"/>
    <property type="match status" value="1"/>
</dbReference>
<dbReference type="InterPro" id="IPR000253">
    <property type="entry name" value="FHA_dom"/>
</dbReference>
<dbReference type="PANTHER" id="PTHR32071">
    <property type="entry name" value="TRANSCRIPTIONAL REGULATORY PROTEIN"/>
    <property type="match status" value="1"/>
</dbReference>
<evidence type="ECO:0000256" key="3">
    <source>
        <dbReference type="ARBA" id="ARBA00023015"/>
    </source>
</evidence>
<dbReference type="RefSeq" id="WP_224192712.1">
    <property type="nucleotide sequence ID" value="NZ_JAIRAU010000022.1"/>
</dbReference>
<feature type="domain" description="Sigma-54 factor interaction" evidence="6">
    <location>
        <begin position="131"/>
        <end position="359"/>
    </location>
</feature>
<keyword evidence="3" id="KW-0805">Transcription regulation</keyword>
<dbReference type="SMART" id="SM00382">
    <property type="entry name" value="AAA"/>
    <property type="match status" value="1"/>
</dbReference>
<evidence type="ECO:0000256" key="2">
    <source>
        <dbReference type="ARBA" id="ARBA00022840"/>
    </source>
</evidence>
<evidence type="ECO:0000256" key="1">
    <source>
        <dbReference type="ARBA" id="ARBA00022741"/>
    </source>
</evidence>
<evidence type="ECO:0000313" key="8">
    <source>
        <dbReference type="Proteomes" id="UP001139031"/>
    </source>
</evidence>
<comment type="caution">
    <text evidence="7">The sequence shown here is derived from an EMBL/GenBank/DDBJ whole genome shotgun (WGS) entry which is preliminary data.</text>
</comment>
<sequence length="436" mass="46412">MHASSEAITLHLHPRHPDPARGLALALDLDRASGPVVLDPARLILVGSARSADLRIDDPTVSARHARIGGDGHGIMVEDLGSTNGTYVDGVRVQRAWLTPGVRLGLGGFRATVVARDASPRPRERVNPSGMIGSSPVFQDMLARLRKFAGLGQAVLLRGETGTGKELAARALHGEGPRAGGPFVAVNCGAIPEGLFESELFGHVRGAFTGAARAHVGAFVRAHRGTLFLDEIAELPFPLQAKLLRVLETRRVVPVGGEQEQAIDVRVVSATHQPIERLVAEGRFRCDLYHRLSVLAVDVPGLGERPDDIPELLSHFAAELAAEFGRPVQLTDEALRAARGRRFPGNIRELRNALLRAAAVHDGPLGPRELFPAGPSAPASTAGPTDALAVPRGTYAAMHRSLLELVVREAGSIRKAAARLDVPRSTLCAWLKPEAA</sequence>
<dbReference type="SUPFAM" id="SSF52540">
    <property type="entry name" value="P-loop containing nucleoside triphosphate hydrolases"/>
    <property type="match status" value="1"/>
</dbReference>
<reference evidence="7" key="1">
    <citation type="submission" date="2021-08" db="EMBL/GenBank/DDBJ databases">
        <authorList>
            <person name="Stevens D.C."/>
        </authorList>
    </citation>
    <scope>NUCLEOTIDE SEQUENCE</scope>
    <source>
        <strain evidence="7">DSM 53165</strain>
    </source>
</reference>
<dbReference type="PROSITE" id="PS00688">
    <property type="entry name" value="SIGMA54_INTERACT_3"/>
    <property type="match status" value="1"/>
</dbReference>
<proteinExistence type="predicted"/>
<dbReference type="Pfam" id="PF00158">
    <property type="entry name" value="Sigma54_activat"/>
    <property type="match status" value="1"/>
</dbReference>
<name>A0ABS7TRV1_9BACT</name>
<evidence type="ECO:0000259" key="6">
    <source>
        <dbReference type="PROSITE" id="PS50045"/>
    </source>
</evidence>
<keyword evidence="2" id="KW-0067">ATP-binding</keyword>
<keyword evidence="8" id="KW-1185">Reference proteome</keyword>
<gene>
    <name evidence="7" type="ORF">K7C98_16910</name>
</gene>
<dbReference type="Gene3D" id="2.60.200.20">
    <property type="match status" value="1"/>
</dbReference>
<dbReference type="PROSITE" id="PS50006">
    <property type="entry name" value="FHA_DOMAIN"/>
    <property type="match status" value="1"/>
</dbReference>
<accession>A0ABS7TRV1</accession>
<dbReference type="CDD" id="cd00009">
    <property type="entry name" value="AAA"/>
    <property type="match status" value="1"/>
</dbReference>
<dbReference type="InterPro" id="IPR027417">
    <property type="entry name" value="P-loop_NTPase"/>
</dbReference>
<dbReference type="InterPro" id="IPR058031">
    <property type="entry name" value="AAA_lid_NorR"/>
</dbReference>
<feature type="domain" description="FHA" evidence="5">
    <location>
        <begin position="44"/>
        <end position="93"/>
    </location>
</feature>
<organism evidence="7 8">
    <name type="scientific">Nannocystis pusilla</name>
    <dbReference type="NCBI Taxonomy" id="889268"/>
    <lineage>
        <taxon>Bacteria</taxon>
        <taxon>Pseudomonadati</taxon>
        <taxon>Myxococcota</taxon>
        <taxon>Polyangia</taxon>
        <taxon>Nannocystales</taxon>
        <taxon>Nannocystaceae</taxon>
        <taxon>Nannocystis</taxon>
    </lineage>
</organism>
<dbReference type="Gene3D" id="3.40.50.300">
    <property type="entry name" value="P-loop containing nucleotide triphosphate hydrolases"/>
    <property type="match status" value="1"/>
</dbReference>
<protein>
    <submittedName>
        <fullName evidence="7">Sigma 54-interacting transcriptional regulator</fullName>
    </submittedName>
</protein>
<dbReference type="PROSITE" id="PS50045">
    <property type="entry name" value="SIGMA54_INTERACT_4"/>
    <property type="match status" value="1"/>
</dbReference>
<dbReference type="Gene3D" id="1.10.8.60">
    <property type="match status" value="1"/>
</dbReference>
<dbReference type="Proteomes" id="UP001139031">
    <property type="component" value="Unassembled WGS sequence"/>
</dbReference>
<keyword evidence="4" id="KW-0804">Transcription</keyword>
<dbReference type="CDD" id="cd00060">
    <property type="entry name" value="FHA"/>
    <property type="match status" value="1"/>
</dbReference>
<evidence type="ECO:0000259" key="5">
    <source>
        <dbReference type="PROSITE" id="PS50006"/>
    </source>
</evidence>
<dbReference type="Pfam" id="PF25601">
    <property type="entry name" value="AAA_lid_14"/>
    <property type="match status" value="1"/>
</dbReference>
<dbReference type="SMART" id="SM00240">
    <property type="entry name" value="FHA"/>
    <property type="match status" value="1"/>
</dbReference>
<dbReference type="EMBL" id="JAIRAU010000022">
    <property type="protein sequence ID" value="MBZ5710943.1"/>
    <property type="molecule type" value="Genomic_DNA"/>
</dbReference>
<dbReference type="InterPro" id="IPR003593">
    <property type="entry name" value="AAA+_ATPase"/>
</dbReference>